<evidence type="ECO:0000256" key="5">
    <source>
        <dbReference type="ARBA" id="ARBA00023136"/>
    </source>
</evidence>
<evidence type="ECO:0000313" key="9">
    <source>
        <dbReference type="EMBL" id="PZM54361.1"/>
    </source>
</evidence>
<dbReference type="CDD" id="cd13585">
    <property type="entry name" value="PBP2_TMBP_like"/>
    <property type="match status" value="1"/>
</dbReference>
<gene>
    <name evidence="9" type="ORF">DKP91_12695</name>
    <name evidence="8" type="ORF">GBM73_17565</name>
</gene>
<evidence type="ECO:0000313" key="8">
    <source>
        <dbReference type="EMBL" id="KAB7572176.1"/>
    </source>
</evidence>
<keyword evidence="3" id="KW-1003">Cell membrane</keyword>
<dbReference type="Proteomes" id="UP000469871">
    <property type="component" value="Unassembled WGS sequence"/>
</dbReference>
<proteinExistence type="inferred from homology"/>
<name>A0A328UKH3_ENTFC</name>
<evidence type="ECO:0000313" key="11">
    <source>
        <dbReference type="Proteomes" id="UP000469871"/>
    </source>
</evidence>
<evidence type="ECO:0000256" key="6">
    <source>
        <dbReference type="ARBA" id="ARBA00023139"/>
    </source>
</evidence>
<organism evidence="8 11">
    <name type="scientific">Enterococcus faecium</name>
    <name type="common">Streptococcus faecium</name>
    <dbReference type="NCBI Taxonomy" id="1352"/>
    <lineage>
        <taxon>Bacteria</taxon>
        <taxon>Bacillati</taxon>
        <taxon>Bacillota</taxon>
        <taxon>Bacilli</taxon>
        <taxon>Lactobacillales</taxon>
        <taxon>Enterococcaceae</taxon>
        <taxon>Enterococcus</taxon>
    </lineage>
</organism>
<keyword evidence="4" id="KW-0732">Signal</keyword>
<dbReference type="PANTHER" id="PTHR43649:SF33">
    <property type="entry name" value="POLYGALACTURONAN_RHAMNOGALACTURONAN-BINDING PROTEIN YTCQ"/>
    <property type="match status" value="1"/>
</dbReference>
<sequence length="452" mass="49508">MKNKTETFQKIGGTSMKKRMLAIAAILALTAGGLAGCGSKEKSSGSSDPGEIKIWVQFSDETPEGKAWAEIVNNFNDEYEGEYKAVTEYIPRSGSGGGYEDKVNAAITTNTLPDVITLDGPNTAAYAHSGVIAPLDDYLKDADMDDVLDSIIQQGTYDGKMYAFGFSESSVGVYYNKSLFKDAGITEDQLPTLEDPWTWTEFQAICQKLTDKYKTPAIDMQMASGDEMLTYAYTPFIWSNGGDVVNADGTKAEDYFNGKKSVEALEFIQELVEKGYTTISPIEKGFETGKYAMMLSGSWTMADLEENYQEIDYGILPYPVSDATGELVSPTGSWQLAMTEKTEKKDASAAFIKFATSTESSRIMSLGNSVLPIRNSTVDLIKDEVSEGMQVLIKQNQLSGHARPVVVAYPQVSRAFQQAVQDISYFEENPDVQKVADSRAAEMQQAIDTSLK</sequence>
<reference evidence="8 11" key="2">
    <citation type="submission" date="2019-10" db="EMBL/GenBank/DDBJ databases">
        <title>Evolutionary dynamics of vancomycin-resistant Enterococcus faecium during gastrointestinal tract colonization and bloodstream infection in immunocompromised pediatric patients.</title>
        <authorList>
            <person name="Chilambi G.S."/>
            <person name="Nordstrom H.R."/>
            <person name="Evans D.R."/>
            <person name="Ferrolino J."/>
            <person name="Hayden R.T."/>
            <person name="Maron G.M."/>
            <person name="Vo A.N."/>
            <person name="Gilmore M.S."/>
            <person name="Wolf J."/>
            <person name="Rosch J.W."/>
            <person name="Van Tyne D."/>
        </authorList>
    </citation>
    <scope>NUCLEOTIDE SEQUENCE [LARGE SCALE GENOMIC DNA]</scope>
    <source>
        <strain evidence="8 11">VRECG27</strain>
    </source>
</reference>
<keyword evidence="2" id="KW-0813">Transport</keyword>
<dbReference type="Proteomes" id="UP000249070">
    <property type="component" value="Unassembled WGS sequence"/>
</dbReference>
<evidence type="ECO:0000313" key="10">
    <source>
        <dbReference type="Proteomes" id="UP000249070"/>
    </source>
</evidence>
<keyword evidence="6" id="KW-0564">Palmitate</keyword>
<dbReference type="PROSITE" id="PS01037">
    <property type="entry name" value="SBP_BACTERIAL_1"/>
    <property type="match status" value="1"/>
</dbReference>
<dbReference type="AlphaFoldDB" id="A0A328UKH3"/>
<dbReference type="PANTHER" id="PTHR43649">
    <property type="entry name" value="ARABINOSE-BINDING PROTEIN-RELATED"/>
    <property type="match status" value="1"/>
</dbReference>
<reference evidence="9 10" key="1">
    <citation type="submission" date="2018-05" db="EMBL/GenBank/DDBJ databases">
        <title>Vancomycin-resistant Enterococcus faecium strain from Chelyabinsk, Russia.</title>
        <authorList>
            <person name="Gostev V."/>
            <person name="Goncharov A."/>
            <person name="Kolodzhieva V."/>
            <person name="Suvorov A."/>
            <person name="Sidorenko S."/>
            <person name="Zueva L."/>
        </authorList>
    </citation>
    <scope>NUCLEOTIDE SEQUENCE [LARGE SCALE GENOMIC DNA]</scope>
    <source>
        <strain evidence="9 10">20</strain>
    </source>
</reference>
<evidence type="ECO:0000256" key="4">
    <source>
        <dbReference type="ARBA" id="ARBA00022729"/>
    </source>
</evidence>
<comment type="similarity">
    <text evidence="1">Belongs to the bacterial solute-binding protein 1 family.</text>
</comment>
<dbReference type="InterPro" id="IPR050490">
    <property type="entry name" value="Bact_solute-bd_prot1"/>
</dbReference>
<evidence type="ECO:0000256" key="2">
    <source>
        <dbReference type="ARBA" id="ARBA00022448"/>
    </source>
</evidence>
<dbReference type="Gene3D" id="3.40.190.10">
    <property type="entry name" value="Periplasmic binding protein-like II"/>
    <property type="match status" value="1"/>
</dbReference>
<dbReference type="EMBL" id="QHGU01000087">
    <property type="protein sequence ID" value="PZM54361.1"/>
    <property type="molecule type" value="Genomic_DNA"/>
</dbReference>
<dbReference type="GO" id="GO:0055085">
    <property type="term" value="P:transmembrane transport"/>
    <property type="evidence" value="ECO:0007669"/>
    <property type="project" value="InterPro"/>
</dbReference>
<accession>A0A328UKH3</accession>
<evidence type="ECO:0000256" key="7">
    <source>
        <dbReference type="ARBA" id="ARBA00023288"/>
    </source>
</evidence>
<dbReference type="SUPFAM" id="SSF53850">
    <property type="entry name" value="Periplasmic binding protein-like II"/>
    <property type="match status" value="1"/>
</dbReference>
<dbReference type="Pfam" id="PF01547">
    <property type="entry name" value="SBP_bac_1"/>
    <property type="match status" value="1"/>
</dbReference>
<dbReference type="InterPro" id="IPR006059">
    <property type="entry name" value="SBP"/>
</dbReference>
<evidence type="ECO:0000256" key="3">
    <source>
        <dbReference type="ARBA" id="ARBA00022475"/>
    </source>
</evidence>
<dbReference type="InterPro" id="IPR006061">
    <property type="entry name" value="SBP_1_CS"/>
</dbReference>
<comment type="caution">
    <text evidence="8">The sequence shown here is derived from an EMBL/GenBank/DDBJ whole genome shotgun (WGS) entry which is preliminary data.</text>
</comment>
<dbReference type="EMBL" id="WEFP01000013">
    <property type="protein sequence ID" value="KAB7572176.1"/>
    <property type="molecule type" value="Genomic_DNA"/>
</dbReference>
<protein>
    <submittedName>
        <fullName evidence="8">Sugar ABC transporter substrate-binding protein</fullName>
    </submittedName>
</protein>
<keyword evidence="7" id="KW-0449">Lipoprotein</keyword>
<keyword evidence="5" id="KW-0472">Membrane</keyword>
<evidence type="ECO:0000256" key="1">
    <source>
        <dbReference type="ARBA" id="ARBA00008520"/>
    </source>
</evidence>